<reference evidence="1 2" key="1">
    <citation type="journal article" date="2018" name="Science">
        <title>The opium poppy genome and morphinan production.</title>
        <authorList>
            <person name="Guo L."/>
            <person name="Winzer T."/>
            <person name="Yang X."/>
            <person name="Li Y."/>
            <person name="Ning Z."/>
            <person name="He Z."/>
            <person name="Teodor R."/>
            <person name="Lu Y."/>
            <person name="Bowser T.A."/>
            <person name="Graham I.A."/>
            <person name="Ye K."/>
        </authorList>
    </citation>
    <scope>NUCLEOTIDE SEQUENCE [LARGE SCALE GENOMIC DNA]</scope>
    <source>
        <strain evidence="2">cv. HN1</strain>
        <tissue evidence="1">Leaves</tissue>
    </source>
</reference>
<dbReference type="EMBL" id="CM010723">
    <property type="protein sequence ID" value="RZC75905.1"/>
    <property type="molecule type" value="Genomic_DNA"/>
</dbReference>
<organism evidence="1 2">
    <name type="scientific">Papaver somniferum</name>
    <name type="common">Opium poppy</name>
    <dbReference type="NCBI Taxonomy" id="3469"/>
    <lineage>
        <taxon>Eukaryota</taxon>
        <taxon>Viridiplantae</taxon>
        <taxon>Streptophyta</taxon>
        <taxon>Embryophyta</taxon>
        <taxon>Tracheophyta</taxon>
        <taxon>Spermatophyta</taxon>
        <taxon>Magnoliopsida</taxon>
        <taxon>Ranunculales</taxon>
        <taxon>Papaveraceae</taxon>
        <taxon>Papaveroideae</taxon>
        <taxon>Papaver</taxon>
    </lineage>
</organism>
<accession>A0A4Y7KVH4</accession>
<dbReference type="Gramene" id="RZC75905">
    <property type="protein sequence ID" value="RZC75905"/>
    <property type="gene ID" value="C5167_000161"/>
</dbReference>
<proteinExistence type="predicted"/>
<sequence>MPITNKILFFQFSNFLYVQLIQIYQLQGVVISKTTRKRWIRFKADTEQLFTLGKRDQRIFGIAHQLLSYKSFKLVC</sequence>
<protein>
    <submittedName>
        <fullName evidence="1">Uncharacterized protein</fullName>
    </submittedName>
</protein>
<evidence type="ECO:0000313" key="2">
    <source>
        <dbReference type="Proteomes" id="UP000316621"/>
    </source>
</evidence>
<name>A0A4Y7KVH4_PAPSO</name>
<keyword evidence="2" id="KW-1185">Reference proteome</keyword>
<evidence type="ECO:0000313" key="1">
    <source>
        <dbReference type="EMBL" id="RZC75905.1"/>
    </source>
</evidence>
<dbReference type="Proteomes" id="UP000316621">
    <property type="component" value="Chromosome 9"/>
</dbReference>
<dbReference type="AlphaFoldDB" id="A0A4Y7KVH4"/>
<gene>
    <name evidence="1" type="ORF">C5167_000161</name>
</gene>